<name>A0AAJ4RAP9_9BACT</name>
<gene>
    <name evidence="1" type="ORF">C6V80_09860</name>
    <name evidence="2" type="ORF">EDC58_1982</name>
</gene>
<evidence type="ECO:0000313" key="2">
    <source>
        <dbReference type="EMBL" id="ROR38767.1"/>
    </source>
</evidence>
<evidence type="ECO:0000313" key="3">
    <source>
        <dbReference type="Proteomes" id="UP000272781"/>
    </source>
</evidence>
<geneLocation type="plasmid" evidence="1 4">
    <name>unnamed1</name>
</geneLocation>
<sequence>MKFQKKWLYLSIVFIAVKTQACCYFSCDPQVSKAFSKIDSYLNTTYTNLEKELKTYENNVNDDLKLTSDEVNELNKLLTRAKIYLLKNKQITFNLSKYQKSIALNILKQKDN</sequence>
<dbReference type="Proteomes" id="UP000298805">
    <property type="component" value="Plasmid unnamed1"/>
</dbReference>
<dbReference type="AlphaFoldDB" id="A0AAJ4RAP9"/>
<evidence type="ECO:0000313" key="1">
    <source>
        <dbReference type="EMBL" id="QDD68149.1"/>
    </source>
</evidence>
<dbReference type="EMBL" id="CP040940">
    <property type="protein sequence ID" value="QDD68149.1"/>
    <property type="molecule type" value="Genomic_DNA"/>
</dbReference>
<dbReference type="Proteomes" id="UP000272781">
    <property type="component" value="Unassembled WGS sequence"/>
</dbReference>
<reference evidence="2 3" key="1">
    <citation type="submission" date="2018-11" db="EMBL/GenBank/DDBJ databases">
        <title>Genomic Encyclopedia of Type Strains, Phase IV (KMG-IV): sequencing the most valuable type-strain genomes for metagenomic binning, comparative biology and taxonomic classification.</title>
        <authorList>
            <person name="Goeker M."/>
        </authorList>
    </citation>
    <scope>NUCLEOTIDE SEQUENCE [LARGE SCALE GENOMIC DNA]</scope>
    <source>
        <strain evidence="2 3">DSM 27783</strain>
    </source>
</reference>
<evidence type="ECO:0000313" key="4">
    <source>
        <dbReference type="Proteomes" id="UP000298805"/>
    </source>
</evidence>
<dbReference type="RefSeq" id="WP_123353353.1">
    <property type="nucleotide sequence ID" value="NZ_CP040940.1"/>
</dbReference>
<keyword evidence="4" id="KW-1185">Reference proteome</keyword>
<keyword evidence="1" id="KW-0614">Plasmid</keyword>
<organism evidence="2 3">
    <name type="scientific">Caminibacter pacificus</name>
    <dbReference type="NCBI Taxonomy" id="1424653"/>
    <lineage>
        <taxon>Bacteria</taxon>
        <taxon>Pseudomonadati</taxon>
        <taxon>Campylobacterota</taxon>
        <taxon>Epsilonproteobacteria</taxon>
        <taxon>Nautiliales</taxon>
        <taxon>Nautiliaceae</taxon>
        <taxon>Caminibacter</taxon>
    </lineage>
</organism>
<reference evidence="1 4" key="2">
    <citation type="submission" date="2019-06" db="EMBL/GenBank/DDBJ databases">
        <title>A comparative analysis of the Nautiliaceae.</title>
        <authorList>
            <person name="Grosche A."/>
            <person name="Smedile F."/>
            <person name="Vetriani C."/>
        </authorList>
    </citation>
    <scope>NUCLEOTIDE SEQUENCE [LARGE SCALE GENOMIC DNA]</scope>
    <source>
        <strain evidence="1 4">TB6</strain>
        <plasmid evidence="1 4">unnamed1</plasmid>
    </source>
</reference>
<proteinExistence type="predicted"/>
<accession>A0AAJ4RAP9</accession>
<protein>
    <submittedName>
        <fullName evidence="2">Uncharacterized protein</fullName>
    </submittedName>
</protein>
<dbReference type="EMBL" id="RJVK01000006">
    <property type="protein sequence ID" value="ROR38767.1"/>
    <property type="molecule type" value="Genomic_DNA"/>
</dbReference>